<reference evidence="2 3" key="1">
    <citation type="submission" date="2020-01" db="EMBL/GenBank/DDBJ databases">
        <title>Kibdelosporangium persica a novel Actinomycetes from a hot desert in Iran.</title>
        <authorList>
            <person name="Safaei N."/>
            <person name="Zaburannyi N."/>
            <person name="Mueller R."/>
            <person name="Wink J."/>
        </authorList>
    </citation>
    <scope>NUCLEOTIDE SEQUENCE [LARGE SCALE GENOMIC DNA]</scope>
    <source>
        <strain evidence="2 3">4NS15</strain>
    </source>
</reference>
<dbReference type="RefSeq" id="WP_173126958.1">
    <property type="nucleotide sequence ID" value="NZ_CBCSGW010000051.1"/>
</dbReference>
<keyword evidence="3" id="KW-1185">Reference proteome</keyword>
<evidence type="ECO:0000313" key="3">
    <source>
        <dbReference type="Proteomes" id="UP000763557"/>
    </source>
</evidence>
<gene>
    <name evidence="2" type="ORF">GC106_17900</name>
</gene>
<comment type="caution">
    <text evidence="2">The sequence shown here is derived from an EMBL/GenBank/DDBJ whole genome shotgun (WGS) entry which is preliminary data.</text>
</comment>
<name>A0ABX2EZY4_9PSEU</name>
<feature type="region of interest" description="Disordered" evidence="1">
    <location>
        <begin position="1"/>
        <end position="83"/>
    </location>
</feature>
<accession>A0ABX2EZY4</accession>
<evidence type="ECO:0000313" key="2">
    <source>
        <dbReference type="EMBL" id="NRN64584.1"/>
    </source>
</evidence>
<dbReference type="Proteomes" id="UP000763557">
    <property type="component" value="Unassembled WGS sequence"/>
</dbReference>
<sequence>MTTANTENEDLQGLVRPKDDGEMRPQGPVSHQTEPIDSSGGFRPAGPVSHQTEPADGDGDGTTQPDGPVSHQKTEPKPEPVQP</sequence>
<feature type="compositionally biased region" description="Basic and acidic residues" evidence="1">
    <location>
        <begin position="72"/>
        <end position="83"/>
    </location>
</feature>
<proteinExistence type="predicted"/>
<dbReference type="EMBL" id="JAAATY010000004">
    <property type="protein sequence ID" value="NRN64584.1"/>
    <property type="molecule type" value="Genomic_DNA"/>
</dbReference>
<protein>
    <submittedName>
        <fullName evidence="2">Uncharacterized protein</fullName>
    </submittedName>
</protein>
<organism evidence="2 3">
    <name type="scientific">Kibdelosporangium persicum</name>
    <dbReference type="NCBI Taxonomy" id="2698649"/>
    <lineage>
        <taxon>Bacteria</taxon>
        <taxon>Bacillati</taxon>
        <taxon>Actinomycetota</taxon>
        <taxon>Actinomycetes</taxon>
        <taxon>Pseudonocardiales</taxon>
        <taxon>Pseudonocardiaceae</taxon>
        <taxon>Kibdelosporangium</taxon>
    </lineage>
</organism>
<evidence type="ECO:0000256" key="1">
    <source>
        <dbReference type="SAM" id="MobiDB-lite"/>
    </source>
</evidence>